<dbReference type="EMBL" id="UINC01038290">
    <property type="protein sequence ID" value="SVB35096.1"/>
    <property type="molecule type" value="Genomic_DNA"/>
</dbReference>
<evidence type="ECO:0000313" key="7">
    <source>
        <dbReference type="EMBL" id="SVB35096.1"/>
    </source>
</evidence>
<evidence type="ECO:0000256" key="3">
    <source>
        <dbReference type="ARBA" id="ARBA00022857"/>
    </source>
</evidence>
<organism evidence="7">
    <name type="scientific">marine metagenome</name>
    <dbReference type="NCBI Taxonomy" id="408172"/>
    <lineage>
        <taxon>unclassified sequences</taxon>
        <taxon>metagenomes</taxon>
        <taxon>ecological metagenomes</taxon>
    </lineage>
</organism>
<feature type="non-terminal residue" evidence="7">
    <location>
        <position position="1"/>
    </location>
</feature>
<dbReference type="GO" id="GO:0052855">
    <property type="term" value="F:ADP-dependent NAD(P)H-hydrate dehydratase activity"/>
    <property type="evidence" value="ECO:0007669"/>
    <property type="project" value="TreeGrafter"/>
</dbReference>
<dbReference type="NCBIfam" id="TIGR00196">
    <property type="entry name" value="yjeF_cterm"/>
    <property type="match status" value="1"/>
</dbReference>
<dbReference type="Pfam" id="PF01256">
    <property type="entry name" value="Carb_kinase"/>
    <property type="match status" value="1"/>
</dbReference>
<dbReference type="CDD" id="cd01171">
    <property type="entry name" value="YXKO-related"/>
    <property type="match status" value="1"/>
</dbReference>
<sequence length="235" mass="25078">AVSKRLQSLLAEKLTETTYVLLPEDDAVFAYDAVDIIRYELAGSQSLLVGCGLGQETDVSQLIRRVLLGYQSNEIPLVIDAQALNILSAVPEWWLRIKGQAVLTPHPGEMARLVSLTPTAINADRVNIVRYWAHKWDKVIVLKGAYTVIGDPSGLVRVSPFANAALASAGTGDVLAGIIAGLLAQGLSTFDAATCAVYIHGSAGDMASQEIGKVGVVASDLLPRLPQAIKYLDRD</sequence>
<evidence type="ECO:0000256" key="2">
    <source>
        <dbReference type="ARBA" id="ARBA00022840"/>
    </source>
</evidence>
<evidence type="ECO:0000259" key="6">
    <source>
        <dbReference type="PROSITE" id="PS51383"/>
    </source>
</evidence>
<proteinExistence type="predicted"/>
<evidence type="ECO:0000256" key="1">
    <source>
        <dbReference type="ARBA" id="ARBA00022741"/>
    </source>
</evidence>
<dbReference type="Gene3D" id="3.40.1190.20">
    <property type="match status" value="1"/>
</dbReference>
<keyword evidence="2" id="KW-0067">ATP-binding</keyword>
<dbReference type="SUPFAM" id="SSF53613">
    <property type="entry name" value="Ribokinase-like"/>
    <property type="match status" value="1"/>
</dbReference>
<evidence type="ECO:0000256" key="4">
    <source>
        <dbReference type="ARBA" id="ARBA00023027"/>
    </source>
</evidence>
<dbReference type="PROSITE" id="PS51383">
    <property type="entry name" value="YJEF_C_3"/>
    <property type="match status" value="1"/>
</dbReference>
<dbReference type="InterPro" id="IPR029056">
    <property type="entry name" value="Ribokinase-like"/>
</dbReference>
<dbReference type="GO" id="GO:0005524">
    <property type="term" value="F:ATP binding"/>
    <property type="evidence" value="ECO:0007669"/>
    <property type="project" value="UniProtKB-KW"/>
</dbReference>
<keyword evidence="5" id="KW-0456">Lyase</keyword>
<dbReference type="InterPro" id="IPR017953">
    <property type="entry name" value="Carbohydrate_kinase_pred_CS"/>
</dbReference>
<dbReference type="AlphaFoldDB" id="A0A382D9C1"/>
<dbReference type="PANTHER" id="PTHR12592:SF0">
    <property type="entry name" value="ATP-DEPENDENT (S)-NAD(P)H-HYDRATE DEHYDRATASE"/>
    <property type="match status" value="1"/>
</dbReference>
<dbReference type="InterPro" id="IPR000631">
    <property type="entry name" value="CARKD"/>
</dbReference>
<keyword evidence="1" id="KW-0547">Nucleotide-binding</keyword>
<dbReference type="GO" id="GO:0110051">
    <property type="term" value="P:metabolite repair"/>
    <property type="evidence" value="ECO:0007669"/>
    <property type="project" value="TreeGrafter"/>
</dbReference>
<reference evidence="7" key="1">
    <citation type="submission" date="2018-05" db="EMBL/GenBank/DDBJ databases">
        <authorList>
            <person name="Lanie J.A."/>
            <person name="Ng W.-L."/>
            <person name="Kazmierczak K.M."/>
            <person name="Andrzejewski T.M."/>
            <person name="Davidsen T.M."/>
            <person name="Wayne K.J."/>
            <person name="Tettelin H."/>
            <person name="Glass J.I."/>
            <person name="Rusch D."/>
            <person name="Podicherti R."/>
            <person name="Tsui H.-C.T."/>
            <person name="Winkler M.E."/>
        </authorList>
    </citation>
    <scope>NUCLEOTIDE SEQUENCE</scope>
</reference>
<feature type="domain" description="YjeF C-terminal" evidence="6">
    <location>
        <begin position="1"/>
        <end position="232"/>
    </location>
</feature>
<dbReference type="PANTHER" id="PTHR12592">
    <property type="entry name" value="ATP-DEPENDENT (S)-NAD(P)H-HYDRATE DEHYDRATASE FAMILY MEMBER"/>
    <property type="match status" value="1"/>
</dbReference>
<keyword evidence="3" id="KW-0521">NADP</keyword>
<dbReference type="PROSITE" id="PS01050">
    <property type="entry name" value="YJEF_C_2"/>
    <property type="match status" value="1"/>
</dbReference>
<keyword evidence="4" id="KW-0520">NAD</keyword>
<dbReference type="GO" id="GO:0052856">
    <property type="term" value="F:NAD(P)HX epimerase activity"/>
    <property type="evidence" value="ECO:0007669"/>
    <property type="project" value="TreeGrafter"/>
</dbReference>
<evidence type="ECO:0000256" key="5">
    <source>
        <dbReference type="ARBA" id="ARBA00023239"/>
    </source>
</evidence>
<accession>A0A382D9C1</accession>
<name>A0A382D9C1_9ZZZZ</name>
<protein>
    <recommendedName>
        <fullName evidence="6">YjeF C-terminal domain-containing protein</fullName>
    </recommendedName>
</protein>
<gene>
    <name evidence="7" type="ORF">METZ01_LOCUS187950</name>
</gene>